<protein>
    <submittedName>
        <fullName evidence="2">Glycosyl transferase</fullName>
    </submittedName>
</protein>
<feature type="domain" description="Glycosyltransferase 2-like" evidence="1">
    <location>
        <begin position="5"/>
        <end position="112"/>
    </location>
</feature>
<reference evidence="2 3" key="1">
    <citation type="submission" date="2015-11" db="EMBL/GenBank/DDBJ databases">
        <title>Draft WGS of Vibrio toranzoniae.</title>
        <authorList>
            <person name="Lasa A."/>
            <person name="Romalde J.L."/>
        </authorList>
    </citation>
    <scope>NUCLEOTIDE SEQUENCE [LARGE SCALE GENOMIC DNA]</scope>
    <source>
        <strain evidence="2 3">Vb 10.8</strain>
    </source>
</reference>
<dbReference type="GO" id="GO:0016740">
    <property type="term" value="F:transferase activity"/>
    <property type="evidence" value="ECO:0007669"/>
    <property type="project" value="UniProtKB-KW"/>
</dbReference>
<dbReference type="PANTHER" id="PTHR43685:SF11">
    <property type="entry name" value="GLYCOSYLTRANSFERASE TAGX-RELATED"/>
    <property type="match status" value="1"/>
</dbReference>
<dbReference type="AlphaFoldDB" id="A0A109D955"/>
<evidence type="ECO:0000313" key="3">
    <source>
        <dbReference type="Proteomes" id="UP000057389"/>
    </source>
</evidence>
<dbReference type="GeneID" id="300178915"/>
<name>A0A109D955_9VIBR</name>
<evidence type="ECO:0000313" key="2">
    <source>
        <dbReference type="EMBL" id="KWU01166.1"/>
    </source>
</evidence>
<dbReference type="CDD" id="cd00761">
    <property type="entry name" value="Glyco_tranf_GTA_type"/>
    <property type="match status" value="1"/>
</dbReference>
<organism evidence="2 3">
    <name type="scientific">Vibrio toranzoniae</name>
    <dbReference type="NCBI Taxonomy" id="1194427"/>
    <lineage>
        <taxon>Bacteria</taxon>
        <taxon>Pseudomonadati</taxon>
        <taxon>Pseudomonadota</taxon>
        <taxon>Gammaproteobacteria</taxon>
        <taxon>Vibrionales</taxon>
        <taxon>Vibrionaceae</taxon>
        <taxon>Vibrio</taxon>
    </lineage>
</organism>
<sequence length="308" mass="35585">MVKVSVIIPTYNCLSYLPKAIGSVLKQTYHDVELIIIDDNSNDGTSTYLASIDDERIITIPTLGVGAPQARNLGIEKATGEYIAFLDADDFWFPEKIERQLEFHQRFPDLAMSFTNYEHLTEDYQVIVDCFSYWSQFQDQDELFINIENPLEFIIENNVIGTSTVMVKAEVFSQTDSFNADIKYGEDWELWLRMSENHQVGVFNSVQVGYLMRASSVTQTESLKLRNLQSIESILQRYQNDSERWNLPTSSFKIAKARILEGYADYYRGLQQNRQAVAYSFRSLVMSPHKRTLRHLIGDCKSFLMPAW</sequence>
<dbReference type="InterPro" id="IPR029044">
    <property type="entry name" value="Nucleotide-diphossugar_trans"/>
</dbReference>
<keyword evidence="3" id="KW-1185">Reference proteome</keyword>
<dbReference type="InterPro" id="IPR001173">
    <property type="entry name" value="Glyco_trans_2-like"/>
</dbReference>
<comment type="caution">
    <text evidence="2">The sequence shown here is derived from an EMBL/GenBank/DDBJ whole genome shotgun (WGS) entry which is preliminary data.</text>
</comment>
<dbReference type="OrthoDB" id="9802649at2"/>
<dbReference type="EMBL" id="LMXU01000016">
    <property type="protein sequence ID" value="KWU01166.1"/>
    <property type="molecule type" value="Genomic_DNA"/>
</dbReference>
<dbReference type="PANTHER" id="PTHR43685">
    <property type="entry name" value="GLYCOSYLTRANSFERASE"/>
    <property type="match status" value="1"/>
</dbReference>
<dbReference type="RefSeq" id="WP_060468100.1">
    <property type="nucleotide sequence ID" value="NZ_AP025514.1"/>
</dbReference>
<keyword evidence="2" id="KW-0808">Transferase</keyword>
<dbReference type="SUPFAM" id="SSF53448">
    <property type="entry name" value="Nucleotide-diphospho-sugar transferases"/>
    <property type="match status" value="1"/>
</dbReference>
<dbReference type="Pfam" id="PF00535">
    <property type="entry name" value="Glycos_transf_2"/>
    <property type="match status" value="1"/>
</dbReference>
<accession>A0A109D955</accession>
<dbReference type="InterPro" id="IPR050834">
    <property type="entry name" value="Glycosyltransf_2"/>
</dbReference>
<dbReference type="Gene3D" id="3.90.550.10">
    <property type="entry name" value="Spore Coat Polysaccharide Biosynthesis Protein SpsA, Chain A"/>
    <property type="match status" value="1"/>
</dbReference>
<dbReference type="Proteomes" id="UP000057389">
    <property type="component" value="Unassembled WGS sequence"/>
</dbReference>
<proteinExistence type="predicted"/>
<evidence type="ECO:0000259" key="1">
    <source>
        <dbReference type="Pfam" id="PF00535"/>
    </source>
</evidence>
<gene>
    <name evidence="2" type="ORF">APQ14_07680</name>
</gene>